<dbReference type="EMBL" id="JAUNZN010000004">
    <property type="protein sequence ID" value="KAK4823052.1"/>
    <property type="molecule type" value="Genomic_DNA"/>
</dbReference>
<keyword evidence="5 10" id="KW-0297">G-protein coupled receptor</keyword>
<dbReference type="Pfam" id="PF00001">
    <property type="entry name" value="7tm_1"/>
    <property type="match status" value="1"/>
</dbReference>
<dbReference type="GO" id="GO:0004930">
    <property type="term" value="F:G protein-coupled receptor activity"/>
    <property type="evidence" value="ECO:0007669"/>
    <property type="project" value="UniProtKB-KW"/>
</dbReference>
<reference evidence="14 15" key="1">
    <citation type="journal article" date="2023" name="J. Hered.">
        <title>Chromosome-level genome of the wood stork (Mycteria americana) provides insight into avian chromosome evolution.</title>
        <authorList>
            <person name="Flamio R. Jr."/>
            <person name="Ramstad K.M."/>
        </authorList>
    </citation>
    <scope>NUCLEOTIDE SEQUENCE [LARGE SCALE GENOMIC DNA]</scope>
    <source>
        <strain evidence="14">JAX WOST 10</strain>
    </source>
</reference>
<name>A0AAN7RZQ8_MYCAM</name>
<evidence type="ECO:0000256" key="6">
    <source>
        <dbReference type="ARBA" id="ARBA00023136"/>
    </source>
</evidence>
<protein>
    <recommendedName>
        <fullName evidence="13">G-protein coupled receptors family 1 profile domain-containing protein</fullName>
    </recommendedName>
</protein>
<dbReference type="PROSITE" id="PS50262">
    <property type="entry name" value="G_PROTEIN_RECEP_F1_2"/>
    <property type="match status" value="1"/>
</dbReference>
<dbReference type="AlphaFoldDB" id="A0AAN7RZQ8"/>
<keyword evidence="7 10" id="KW-0675">Receptor</keyword>
<evidence type="ECO:0000313" key="15">
    <source>
        <dbReference type="Proteomes" id="UP001333110"/>
    </source>
</evidence>
<comment type="similarity">
    <text evidence="9">Belongs to the G-protein coupled receptor 1 family. Mas subfamily.</text>
</comment>
<proteinExistence type="inferred from homology"/>
<feature type="transmembrane region" description="Helical" evidence="12">
    <location>
        <begin position="82"/>
        <end position="108"/>
    </location>
</feature>
<keyword evidence="4 12" id="KW-1133">Transmembrane helix</keyword>
<feature type="transmembrane region" description="Helical" evidence="12">
    <location>
        <begin position="114"/>
        <end position="136"/>
    </location>
</feature>
<dbReference type="FunFam" id="1.20.1070.10:FF:000193">
    <property type="entry name" value="Mas-related G-protein coupled receptor member E"/>
    <property type="match status" value="1"/>
</dbReference>
<dbReference type="PROSITE" id="PS00237">
    <property type="entry name" value="G_PROTEIN_RECEP_F1_1"/>
    <property type="match status" value="1"/>
</dbReference>
<evidence type="ECO:0000256" key="11">
    <source>
        <dbReference type="SAM" id="MobiDB-lite"/>
    </source>
</evidence>
<evidence type="ECO:0000256" key="5">
    <source>
        <dbReference type="ARBA" id="ARBA00023040"/>
    </source>
</evidence>
<keyword evidence="2" id="KW-1003">Cell membrane</keyword>
<feature type="transmembrane region" description="Helical" evidence="12">
    <location>
        <begin position="36"/>
        <end position="61"/>
    </location>
</feature>
<feature type="transmembrane region" description="Helical" evidence="12">
    <location>
        <begin position="190"/>
        <end position="215"/>
    </location>
</feature>
<dbReference type="PANTHER" id="PTHR11334:SF69">
    <property type="entry name" value="G-PROTEIN COUPLED RECEPTORS FAMILY 1 PROFILE DOMAIN-CONTAINING PROTEIN"/>
    <property type="match status" value="1"/>
</dbReference>
<dbReference type="PANTHER" id="PTHR11334">
    <property type="entry name" value="MAS-RELATED G-PROTEIN COUPLED RECEPTOR"/>
    <property type="match status" value="1"/>
</dbReference>
<dbReference type="InterPro" id="IPR000276">
    <property type="entry name" value="GPCR_Rhodpsn"/>
</dbReference>
<feature type="transmembrane region" description="Helical" evidence="12">
    <location>
        <begin position="157"/>
        <end position="178"/>
    </location>
</feature>
<evidence type="ECO:0000256" key="12">
    <source>
        <dbReference type="SAM" id="Phobius"/>
    </source>
</evidence>
<dbReference type="PRINTS" id="PR00237">
    <property type="entry name" value="GPCRRHODOPSN"/>
</dbReference>
<organism evidence="14 15">
    <name type="scientific">Mycteria americana</name>
    <name type="common">Wood stork</name>
    <dbReference type="NCBI Taxonomy" id="33587"/>
    <lineage>
        <taxon>Eukaryota</taxon>
        <taxon>Metazoa</taxon>
        <taxon>Chordata</taxon>
        <taxon>Craniata</taxon>
        <taxon>Vertebrata</taxon>
        <taxon>Euteleostomi</taxon>
        <taxon>Archelosauria</taxon>
        <taxon>Archosauria</taxon>
        <taxon>Dinosauria</taxon>
        <taxon>Saurischia</taxon>
        <taxon>Theropoda</taxon>
        <taxon>Coelurosauria</taxon>
        <taxon>Aves</taxon>
        <taxon>Neognathae</taxon>
        <taxon>Neoaves</taxon>
        <taxon>Aequornithes</taxon>
        <taxon>Ciconiiformes</taxon>
        <taxon>Ciconiidae</taxon>
        <taxon>Mycteria</taxon>
    </lineage>
</organism>
<gene>
    <name evidence="14" type="ORF">QYF61_025391</name>
</gene>
<evidence type="ECO:0000256" key="9">
    <source>
        <dbReference type="ARBA" id="ARBA00061394"/>
    </source>
</evidence>
<keyword evidence="6 12" id="KW-0472">Membrane</keyword>
<keyword evidence="15" id="KW-1185">Reference proteome</keyword>
<feature type="transmembrane region" description="Helical" evidence="12">
    <location>
        <begin position="227"/>
        <end position="247"/>
    </location>
</feature>
<dbReference type="Proteomes" id="UP001333110">
    <property type="component" value="Unassembled WGS sequence"/>
</dbReference>
<evidence type="ECO:0000256" key="2">
    <source>
        <dbReference type="ARBA" id="ARBA00022475"/>
    </source>
</evidence>
<dbReference type="GO" id="GO:0005886">
    <property type="term" value="C:plasma membrane"/>
    <property type="evidence" value="ECO:0007669"/>
    <property type="project" value="UniProtKB-SubCell"/>
</dbReference>
<comment type="subcellular location">
    <subcellularLocation>
        <location evidence="1">Cell membrane</location>
        <topology evidence="1">Multi-pass membrane protein</topology>
    </subcellularLocation>
</comment>
<evidence type="ECO:0000256" key="8">
    <source>
        <dbReference type="ARBA" id="ARBA00023224"/>
    </source>
</evidence>
<evidence type="ECO:0000259" key="13">
    <source>
        <dbReference type="PROSITE" id="PS50262"/>
    </source>
</evidence>
<comment type="caution">
    <text evidence="14">The sequence shown here is derived from an EMBL/GenBank/DDBJ whole genome shotgun (WGS) entry which is preliminary data.</text>
</comment>
<feature type="domain" description="G-protein coupled receptors family 1 profile" evidence="13">
    <location>
        <begin position="53"/>
        <end position="282"/>
    </location>
</feature>
<dbReference type="InterPro" id="IPR026234">
    <property type="entry name" value="MRGPCRFAMILY"/>
</dbReference>
<evidence type="ECO:0000256" key="7">
    <source>
        <dbReference type="ARBA" id="ARBA00023170"/>
    </source>
</evidence>
<dbReference type="InterPro" id="IPR017452">
    <property type="entry name" value="GPCR_Rhodpsn_7TM"/>
</dbReference>
<evidence type="ECO:0000256" key="4">
    <source>
        <dbReference type="ARBA" id="ARBA00022989"/>
    </source>
</evidence>
<evidence type="ECO:0000313" key="14">
    <source>
        <dbReference type="EMBL" id="KAK4823052.1"/>
    </source>
</evidence>
<keyword evidence="3 10" id="KW-0812">Transmembrane</keyword>
<dbReference type="Gene3D" id="1.20.1070.10">
    <property type="entry name" value="Rhodopsin 7-helix transmembrane proteins"/>
    <property type="match status" value="1"/>
</dbReference>
<accession>A0AAN7RZQ8</accession>
<evidence type="ECO:0000256" key="1">
    <source>
        <dbReference type="ARBA" id="ARBA00004651"/>
    </source>
</evidence>
<feature type="transmembrane region" description="Helical" evidence="12">
    <location>
        <begin position="267"/>
        <end position="285"/>
    </location>
</feature>
<sequence length="426" mass="47782">MEETITTDLPLNYMTSGYVDYVENIEYECPRLPYGLMVFAGVCMGISLCGLVGNGIVMWFLGFHMKQTAFTVYILNLAVADFSLLLLFSLLILAILSFTAICYLFNVISFYMDFVFVAEFLCHFFDLSSLGLLTAISMERCISVFFPIWYRCQRPKHLSGIVSGVIWALAGFFVSSMYLSFNFAENYETVFAGVAIAFSIILSSVMLISNLSLFIKLRCGSQRPHPGKLYVAVLLNVIFFFVLGIPFSVEVFLNLPSSRKLFPQNTSFLLASLNCSINPVIYFLVGSCRQRRFQGSVKVAFRRVFEEKATSEEGSRVPENTVVETTLQGTAGEEAWNAEPCRQPGEWSVVILLDPIHLNLVYVHISYLLASLNSSIDTSVYFLVGTCWQHRFQGSAKVNLRQVFEEKETSEEGSHVPGDTAVETTP</sequence>
<keyword evidence="8 10" id="KW-0807">Transducer</keyword>
<evidence type="ECO:0000256" key="10">
    <source>
        <dbReference type="RuleBase" id="RU000688"/>
    </source>
</evidence>
<dbReference type="SUPFAM" id="SSF81321">
    <property type="entry name" value="Family A G protein-coupled receptor-like"/>
    <property type="match status" value="1"/>
</dbReference>
<evidence type="ECO:0000256" key="3">
    <source>
        <dbReference type="ARBA" id="ARBA00022692"/>
    </source>
</evidence>
<feature type="region of interest" description="Disordered" evidence="11">
    <location>
        <begin position="406"/>
        <end position="426"/>
    </location>
</feature>
<dbReference type="PRINTS" id="PR02108">
    <property type="entry name" value="MRGPCRFAMILY"/>
</dbReference>